<dbReference type="AlphaFoldDB" id="A0A1X3CY56"/>
<evidence type="ECO:0000259" key="3">
    <source>
        <dbReference type="Pfam" id="PF22828"/>
    </source>
</evidence>
<evidence type="ECO:0000256" key="1">
    <source>
        <dbReference type="ARBA" id="ARBA00004442"/>
    </source>
</evidence>
<evidence type="ECO:0000313" key="6">
    <source>
        <dbReference type="Proteomes" id="UP000279284"/>
    </source>
</evidence>
<feature type="chain" id="PRO_5030037527" evidence="2">
    <location>
        <begin position="23"/>
        <end position="248"/>
    </location>
</feature>
<dbReference type="GO" id="GO:0009279">
    <property type="term" value="C:cell outer membrane"/>
    <property type="evidence" value="ECO:0007669"/>
    <property type="project" value="UniProtKB-SubCell"/>
</dbReference>
<dbReference type="Pfam" id="PF22829">
    <property type="entry name" value="HphA_C"/>
    <property type="match status" value="1"/>
</dbReference>
<accession>A0A1X3CY56</accession>
<dbReference type="OrthoDB" id="8607327at2"/>
<comment type="subcellular location">
    <subcellularLocation>
        <location evidence="1">Cell outer membrane</location>
    </subcellularLocation>
</comment>
<feature type="domain" description="HphA N-terminal heme-binding" evidence="3">
    <location>
        <begin position="22"/>
        <end position="133"/>
    </location>
</feature>
<dbReference type="Pfam" id="PF22828">
    <property type="entry name" value="HphA_N"/>
    <property type="match status" value="1"/>
</dbReference>
<dbReference type="KEGG" id="nci:NCTC10296_01975"/>
<dbReference type="NCBIfam" id="NF041636">
    <property type="entry name" value="slam_lipo"/>
    <property type="match status" value="1"/>
</dbReference>
<name>A0A1X3CY56_9NEIS</name>
<protein>
    <submittedName>
        <fullName evidence="5">Uncharacterized protein</fullName>
    </submittedName>
</protein>
<feature type="signal peptide" evidence="2">
    <location>
        <begin position="1"/>
        <end position="22"/>
    </location>
</feature>
<sequence length="248" mass="25857">MKKHQLILLAGAALSLAPTAFAVTAEGLSDTTHITVGAAAPDNQGTHQAGGGEPGIGAKGFHGGKRVSFFNLASLTRNNRGGTMDKHGVSRIPASTANHRPNLGAFNFQQVIGHEAYYGEWTQAGDTKGDTRTVYYSGRHKATNVPTAGTAIYHVKGINRYNGANLMAGTLRADFGKKTLHGALNNSSFTLGINAKIDPAKASFVGTATAPGQRGVTSGHFYGNRATGVAGIAKFQNRAYDTAFGGKR</sequence>
<dbReference type="EMBL" id="LR134313">
    <property type="protein sequence ID" value="VEF02782.1"/>
    <property type="molecule type" value="Genomic_DNA"/>
</dbReference>
<evidence type="ECO:0000259" key="4">
    <source>
        <dbReference type="Pfam" id="PF22829"/>
    </source>
</evidence>
<dbReference type="Gene3D" id="2.40.160.90">
    <property type="match status" value="1"/>
</dbReference>
<evidence type="ECO:0000313" key="5">
    <source>
        <dbReference type="EMBL" id="VEF02782.1"/>
    </source>
</evidence>
<dbReference type="InterPro" id="IPR054536">
    <property type="entry name" value="HphA_C"/>
</dbReference>
<dbReference type="Proteomes" id="UP000279284">
    <property type="component" value="Chromosome"/>
</dbReference>
<dbReference type="InterPro" id="IPR054843">
    <property type="entry name" value="Slam_hemophilin_C"/>
</dbReference>
<keyword evidence="2" id="KW-0732">Signal</keyword>
<dbReference type="InterPro" id="IPR011250">
    <property type="entry name" value="OMP/PagP_B-barrel"/>
</dbReference>
<gene>
    <name evidence="5" type="ORF">NCTC10296_01975</name>
</gene>
<organism evidence="5 6">
    <name type="scientific">Neisseria canis</name>
    <dbReference type="NCBI Taxonomy" id="493"/>
    <lineage>
        <taxon>Bacteria</taxon>
        <taxon>Pseudomonadati</taxon>
        <taxon>Pseudomonadota</taxon>
        <taxon>Betaproteobacteria</taxon>
        <taxon>Neisseriales</taxon>
        <taxon>Neisseriaceae</taxon>
        <taxon>Neisseria</taxon>
    </lineage>
</organism>
<dbReference type="SUPFAM" id="SSF56925">
    <property type="entry name" value="OMPA-like"/>
    <property type="match status" value="1"/>
</dbReference>
<proteinExistence type="predicted"/>
<feature type="domain" description="HphA C-terminal" evidence="4">
    <location>
        <begin position="143"/>
        <end position="247"/>
    </location>
</feature>
<dbReference type="InterPro" id="IPR054535">
    <property type="entry name" value="HphA_N"/>
</dbReference>
<keyword evidence="6" id="KW-1185">Reference proteome</keyword>
<dbReference type="RefSeq" id="WP_085416287.1">
    <property type="nucleotide sequence ID" value="NZ_CAUJPY010000004.1"/>
</dbReference>
<reference evidence="5 6" key="1">
    <citation type="submission" date="2018-12" db="EMBL/GenBank/DDBJ databases">
        <authorList>
            <consortium name="Pathogen Informatics"/>
        </authorList>
    </citation>
    <scope>NUCLEOTIDE SEQUENCE [LARGE SCALE GENOMIC DNA]</scope>
    <source>
        <strain evidence="5 6">NCTC10296</strain>
    </source>
</reference>
<evidence type="ECO:0000256" key="2">
    <source>
        <dbReference type="SAM" id="SignalP"/>
    </source>
</evidence>